<comment type="caution">
    <text evidence="2">The sequence shown here is derived from an EMBL/GenBank/DDBJ whole genome shotgun (WGS) entry which is preliminary data.</text>
</comment>
<dbReference type="InterPro" id="IPR011990">
    <property type="entry name" value="TPR-like_helical_dom_sf"/>
</dbReference>
<protein>
    <submittedName>
        <fullName evidence="2">Transcription factor 25</fullName>
    </submittedName>
</protein>
<gene>
    <name evidence="2" type="ORF">BWQ96_03854</name>
</gene>
<feature type="compositionally biased region" description="Basic and acidic residues" evidence="1">
    <location>
        <begin position="62"/>
        <end position="74"/>
    </location>
</feature>
<dbReference type="Pfam" id="PF04910">
    <property type="entry name" value="Tcf25"/>
    <property type="match status" value="1"/>
</dbReference>
<accession>A0A2V3IW89</accession>
<dbReference type="InterPro" id="IPR006994">
    <property type="entry name" value="TCF25/Rqc1"/>
</dbReference>
<feature type="compositionally biased region" description="Basic residues" evidence="1">
    <location>
        <begin position="244"/>
        <end position="258"/>
    </location>
</feature>
<name>A0A2V3IW89_9FLOR</name>
<dbReference type="PANTHER" id="PTHR22684:SF0">
    <property type="entry name" value="RIBOSOME QUALITY CONTROL COMPLEX SUBUNIT TCF25"/>
    <property type="match status" value="1"/>
</dbReference>
<reference evidence="2 3" key="1">
    <citation type="journal article" date="2018" name="Mol. Biol. Evol.">
        <title>Analysis of the draft genome of the red seaweed Gracilariopsis chorda provides insights into genome size evolution in Rhodophyta.</title>
        <authorList>
            <person name="Lee J."/>
            <person name="Yang E.C."/>
            <person name="Graf L."/>
            <person name="Yang J.H."/>
            <person name="Qiu H."/>
            <person name="Zel Zion U."/>
            <person name="Chan C.X."/>
            <person name="Stephens T.G."/>
            <person name="Weber A.P.M."/>
            <person name="Boo G.H."/>
            <person name="Boo S.M."/>
            <person name="Kim K.M."/>
            <person name="Shin Y."/>
            <person name="Jung M."/>
            <person name="Lee S.J."/>
            <person name="Yim H.S."/>
            <person name="Lee J.H."/>
            <person name="Bhattacharya D."/>
            <person name="Yoon H.S."/>
        </authorList>
    </citation>
    <scope>NUCLEOTIDE SEQUENCE [LARGE SCALE GENOMIC DNA]</scope>
    <source>
        <strain evidence="2 3">SKKU-2015</strain>
        <tissue evidence="2">Whole body</tissue>
    </source>
</reference>
<feature type="region of interest" description="Disordered" evidence="1">
    <location>
        <begin position="1"/>
        <end position="138"/>
    </location>
</feature>
<dbReference type="AlphaFoldDB" id="A0A2V3IW89"/>
<feature type="compositionally biased region" description="Basic and acidic residues" evidence="1">
    <location>
        <begin position="7"/>
        <end position="23"/>
    </location>
</feature>
<evidence type="ECO:0000256" key="1">
    <source>
        <dbReference type="SAM" id="MobiDB-lite"/>
    </source>
</evidence>
<dbReference type="PANTHER" id="PTHR22684">
    <property type="entry name" value="NULP1-RELATED"/>
    <property type="match status" value="1"/>
</dbReference>
<evidence type="ECO:0000313" key="2">
    <source>
        <dbReference type="EMBL" id="PXF46355.1"/>
    </source>
</evidence>
<evidence type="ECO:0000313" key="3">
    <source>
        <dbReference type="Proteomes" id="UP000247409"/>
    </source>
</evidence>
<dbReference type="EMBL" id="NBIV01000040">
    <property type="protein sequence ID" value="PXF46355.1"/>
    <property type="molecule type" value="Genomic_DNA"/>
</dbReference>
<proteinExistence type="predicted"/>
<feature type="compositionally biased region" description="Basic residues" evidence="1">
    <location>
        <begin position="111"/>
        <end position="123"/>
    </location>
</feature>
<dbReference type="OrthoDB" id="4490at2759"/>
<sequence>MSKRAIRRYDEALRAQKNLKENEKEDSDTDSLEPSPISAKTGPSLFSLLGNSDNDTDEEEDSSKGEKLPEKEGELASAGPPELKNGEVESKHVSQERSQTYEQEPTETPKKSKKKRKKRSKQKRKDEGAAVHGDLDWAALNREVDEISSSSQRTSGYIPESFFSDEDDEMVRREARDIMTAVERMAVSDRGGTLKQGCEGEQNARPLRVETKFLNTAAELKKLFGSRAVEAEQRNERGSDGQSNRHRKPPPPRAHLRRQLTLVKPRDSWVGYVPGLTMVMDSEAMEKDTSGLRYYRYRYEPSYKSLQDEYRVAVENFEPNPLANFVSMHPFHVDGLLQLAEIHRQMGEMEQAAEQIERCIYVLQTSWDVTFKPYDGKCRLRFDVVENRSLYVALFRYSQLLTRRGLHRTALEISKLILNLDPTGDPMGILLLSDSYALLSGEYGWVKSMVKNYEYVPLKYFPNFAASIAIAIEGQRLGLGDIASRPMSRKGKSAAKRKISEEDNLKAQVEAENILIDALLAYPMLLKPIVLAIRDDPGVWAEFALYEENCYSAGIRNCDVLLRICRIYAERSKLLWNSESHKALLARCARKAGELDREAGIGTDPDTGRKTSAFVKDSSKHARVAKCRALRKDAAEWLERSGLYRTLQIGDFMDRSNLPGELLGNNVEAQVIGAQPQREITMTHGAMEFLQSLLPWREAGDAQQGGT</sequence>
<dbReference type="GO" id="GO:1990112">
    <property type="term" value="C:RQC complex"/>
    <property type="evidence" value="ECO:0007669"/>
    <property type="project" value="TreeGrafter"/>
</dbReference>
<feature type="region of interest" description="Disordered" evidence="1">
    <location>
        <begin position="228"/>
        <end position="258"/>
    </location>
</feature>
<dbReference type="Proteomes" id="UP000247409">
    <property type="component" value="Unassembled WGS sequence"/>
</dbReference>
<dbReference type="STRING" id="448386.A0A2V3IW89"/>
<feature type="compositionally biased region" description="Basic and acidic residues" evidence="1">
    <location>
        <begin position="84"/>
        <end position="95"/>
    </location>
</feature>
<feature type="compositionally biased region" description="Basic and acidic residues" evidence="1">
    <location>
        <begin position="229"/>
        <end position="239"/>
    </location>
</feature>
<feature type="compositionally biased region" description="Basic and acidic residues" evidence="1">
    <location>
        <begin position="124"/>
        <end position="135"/>
    </location>
</feature>
<dbReference type="SUPFAM" id="SSF48452">
    <property type="entry name" value="TPR-like"/>
    <property type="match status" value="1"/>
</dbReference>
<keyword evidence="3" id="KW-1185">Reference proteome</keyword>
<organism evidence="2 3">
    <name type="scientific">Gracilariopsis chorda</name>
    <dbReference type="NCBI Taxonomy" id="448386"/>
    <lineage>
        <taxon>Eukaryota</taxon>
        <taxon>Rhodophyta</taxon>
        <taxon>Florideophyceae</taxon>
        <taxon>Rhodymeniophycidae</taxon>
        <taxon>Gracilariales</taxon>
        <taxon>Gracilariaceae</taxon>
        <taxon>Gracilariopsis</taxon>
    </lineage>
</organism>